<evidence type="ECO:0000313" key="2">
    <source>
        <dbReference type="EMBL" id="NML93320.1"/>
    </source>
</evidence>
<protein>
    <recommendedName>
        <fullName evidence="4">Invasion protein IalB</fullName>
    </recommendedName>
</protein>
<organism evidence="2 3">
    <name type="scientific">Novosphingobium olei</name>
    <dbReference type="NCBI Taxonomy" id="2728851"/>
    <lineage>
        <taxon>Bacteria</taxon>
        <taxon>Pseudomonadati</taxon>
        <taxon>Pseudomonadota</taxon>
        <taxon>Alphaproteobacteria</taxon>
        <taxon>Sphingomonadales</taxon>
        <taxon>Sphingomonadaceae</taxon>
        <taxon>Novosphingobium</taxon>
    </lineage>
</organism>
<keyword evidence="3" id="KW-1185">Reference proteome</keyword>
<keyword evidence="1" id="KW-0732">Signal</keyword>
<accession>A0A7Y0G8V7</accession>
<comment type="caution">
    <text evidence="2">The sequence shown here is derived from an EMBL/GenBank/DDBJ whole genome shotgun (WGS) entry which is preliminary data.</text>
</comment>
<dbReference type="AlphaFoldDB" id="A0A7Y0G8V7"/>
<feature type="signal peptide" evidence="1">
    <location>
        <begin position="1"/>
        <end position="23"/>
    </location>
</feature>
<dbReference type="Proteomes" id="UP000583556">
    <property type="component" value="Unassembled WGS sequence"/>
</dbReference>
<sequence length="165" mass="17693">MKRALLAVPLAITAVAAAPVAEARDSLGVWNDWAAFRDPGVPRCYVIAMPRPAPGRKRDFQPYLTVASWPTRDVRGQIHVRLPRVASPAARVTLSIGGQSFVLLAGGASAWAEDRRADAAIVAAMRSSTDLTVTLREPGRVTRETWRLAGLPSALDAATLACARR</sequence>
<reference evidence="2 3" key="1">
    <citation type="submission" date="2020-04" db="EMBL/GenBank/DDBJ databases">
        <title>Novosphingobium sp. TW-4 isolated from soil.</title>
        <authorList>
            <person name="Dahal R.H."/>
            <person name="Chaudhary D.K."/>
        </authorList>
    </citation>
    <scope>NUCLEOTIDE SEQUENCE [LARGE SCALE GENOMIC DNA]</scope>
    <source>
        <strain evidence="2 3">TW-4</strain>
    </source>
</reference>
<evidence type="ECO:0000256" key="1">
    <source>
        <dbReference type="SAM" id="SignalP"/>
    </source>
</evidence>
<gene>
    <name evidence="2" type="ORF">HHL27_06495</name>
</gene>
<feature type="chain" id="PRO_5031132844" description="Invasion protein IalB" evidence="1">
    <location>
        <begin position="24"/>
        <end position="165"/>
    </location>
</feature>
<proteinExistence type="predicted"/>
<name>A0A7Y0G8V7_9SPHN</name>
<evidence type="ECO:0008006" key="4">
    <source>
        <dbReference type="Google" id="ProtNLM"/>
    </source>
</evidence>
<dbReference type="EMBL" id="JABBGM010000002">
    <property type="protein sequence ID" value="NML93320.1"/>
    <property type="molecule type" value="Genomic_DNA"/>
</dbReference>
<evidence type="ECO:0000313" key="3">
    <source>
        <dbReference type="Proteomes" id="UP000583556"/>
    </source>
</evidence>
<dbReference type="RefSeq" id="WP_169492555.1">
    <property type="nucleotide sequence ID" value="NZ_JABBGM010000002.1"/>
</dbReference>